<dbReference type="SUPFAM" id="SSF52540">
    <property type="entry name" value="P-loop containing nucleoside triphosphate hydrolases"/>
    <property type="match status" value="1"/>
</dbReference>
<evidence type="ECO:0000313" key="7">
    <source>
        <dbReference type="EMBL" id="KQK27716.1"/>
    </source>
</evidence>
<dbReference type="Gene3D" id="3.40.50.300">
    <property type="entry name" value="P-loop containing nucleotide triphosphate hydrolases"/>
    <property type="match status" value="1"/>
</dbReference>
<dbReference type="InterPro" id="IPR050319">
    <property type="entry name" value="ABC_transp_ATP-bind"/>
</dbReference>
<evidence type="ECO:0000256" key="2">
    <source>
        <dbReference type="ARBA" id="ARBA00005417"/>
    </source>
</evidence>
<dbReference type="InterPro" id="IPR003439">
    <property type="entry name" value="ABC_transporter-like_ATP-bd"/>
</dbReference>
<name>A0A0Q3KTE2_9HYPH</name>
<dbReference type="PROSITE" id="PS00211">
    <property type="entry name" value="ABC_TRANSPORTER_1"/>
    <property type="match status" value="1"/>
</dbReference>
<dbReference type="CDD" id="cd03257">
    <property type="entry name" value="ABC_NikE_OppD_transporters"/>
    <property type="match status" value="1"/>
</dbReference>
<dbReference type="PANTHER" id="PTHR43776">
    <property type="entry name" value="TRANSPORT ATP-BINDING PROTEIN"/>
    <property type="match status" value="1"/>
</dbReference>
<dbReference type="AlphaFoldDB" id="A0A0Q3KTE2"/>
<dbReference type="RefSeq" id="WP_055730983.1">
    <property type="nucleotide sequence ID" value="NZ_FUYX01000002.1"/>
</dbReference>
<keyword evidence="3" id="KW-0813">Transport</keyword>
<dbReference type="EMBL" id="LMAR01000094">
    <property type="protein sequence ID" value="KQK27716.1"/>
    <property type="molecule type" value="Genomic_DNA"/>
</dbReference>
<sequence length="258" mass="27866">MTGLSATDICVRFGAVLALDGVSIAIPPGGTLGLVGESGSGKSTLGRVLLRLHDLAGGRIMLDGEDVTQAAGVRLKNYRRQVQIVFQDPSASLDPRMTVARAIEQGMRLRGERDPNALGRLLDTVGLSRAVASRLPHELSGGQRQRVAIARALAVRPSIIVLDEVTSALDVSVQALVLNLLRDLQKELRLSYLFISHNMAAVRAMSDEVAVMYRGKLVEQGDADSFFAAPSHPYSRSLLEAVPRLRHMRERPVPFDAG</sequence>
<comment type="subcellular location">
    <subcellularLocation>
        <location evidence="1">Cell inner membrane</location>
        <topology evidence="1">Peripheral membrane protein</topology>
    </subcellularLocation>
</comment>
<dbReference type="Pfam" id="PF00005">
    <property type="entry name" value="ABC_tran"/>
    <property type="match status" value="1"/>
</dbReference>
<keyword evidence="5 8" id="KW-0067">ATP-binding</keyword>
<dbReference type="SMART" id="SM00382">
    <property type="entry name" value="AAA"/>
    <property type="match status" value="1"/>
</dbReference>
<dbReference type="EMBL" id="FUYX01000002">
    <property type="protein sequence ID" value="SKB44054.1"/>
    <property type="molecule type" value="Genomic_DNA"/>
</dbReference>
<dbReference type="InterPro" id="IPR017871">
    <property type="entry name" value="ABC_transporter-like_CS"/>
</dbReference>
<evidence type="ECO:0000259" key="6">
    <source>
        <dbReference type="PROSITE" id="PS50893"/>
    </source>
</evidence>
<evidence type="ECO:0000256" key="3">
    <source>
        <dbReference type="ARBA" id="ARBA00022448"/>
    </source>
</evidence>
<dbReference type="GO" id="GO:0055085">
    <property type="term" value="P:transmembrane transport"/>
    <property type="evidence" value="ECO:0007669"/>
    <property type="project" value="UniProtKB-ARBA"/>
</dbReference>
<dbReference type="GO" id="GO:0016887">
    <property type="term" value="F:ATP hydrolysis activity"/>
    <property type="evidence" value="ECO:0007669"/>
    <property type="project" value="InterPro"/>
</dbReference>
<evidence type="ECO:0000313" key="9">
    <source>
        <dbReference type="Proteomes" id="UP000051562"/>
    </source>
</evidence>
<gene>
    <name evidence="7" type="ORF">ARD30_25360</name>
    <name evidence="8" type="ORF">SAMN05660750_00673</name>
</gene>
<dbReference type="InterPro" id="IPR027417">
    <property type="entry name" value="P-loop_NTPase"/>
</dbReference>
<keyword evidence="9" id="KW-1185">Reference proteome</keyword>
<evidence type="ECO:0000256" key="5">
    <source>
        <dbReference type="ARBA" id="ARBA00022840"/>
    </source>
</evidence>
<dbReference type="GO" id="GO:0015833">
    <property type="term" value="P:peptide transport"/>
    <property type="evidence" value="ECO:0007669"/>
    <property type="project" value="InterPro"/>
</dbReference>
<dbReference type="Proteomes" id="UP000051562">
    <property type="component" value="Unassembled WGS sequence"/>
</dbReference>
<organism evidence="7 9">
    <name type="scientific">Bosea thiooxidans</name>
    <dbReference type="NCBI Taxonomy" id="53254"/>
    <lineage>
        <taxon>Bacteria</taxon>
        <taxon>Pseudomonadati</taxon>
        <taxon>Pseudomonadota</taxon>
        <taxon>Alphaproteobacteria</taxon>
        <taxon>Hyphomicrobiales</taxon>
        <taxon>Boseaceae</taxon>
        <taxon>Bosea</taxon>
    </lineage>
</organism>
<evidence type="ECO:0000313" key="10">
    <source>
        <dbReference type="Proteomes" id="UP000190130"/>
    </source>
</evidence>
<protein>
    <submittedName>
        <fullName evidence="8">Peptide/nickel transport system ATP-binding protein</fullName>
    </submittedName>
</protein>
<dbReference type="PANTHER" id="PTHR43776:SF7">
    <property type="entry name" value="D,D-DIPEPTIDE TRANSPORT ATP-BINDING PROTEIN DDPF-RELATED"/>
    <property type="match status" value="1"/>
</dbReference>
<feature type="domain" description="ABC transporter" evidence="6">
    <location>
        <begin position="4"/>
        <end position="239"/>
    </location>
</feature>
<dbReference type="GO" id="GO:0005524">
    <property type="term" value="F:ATP binding"/>
    <property type="evidence" value="ECO:0007669"/>
    <property type="project" value="UniProtKB-KW"/>
</dbReference>
<dbReference type="Proteomes" id="UP000190130">
    <property type="component" value="Unassembled WGS sequence"/>
</dbReference>
<evidence type="ECO:0000313" key="8">
    <source>
        <dbReference type="EMBL" id="SKB44054.1"/>
    </source>
</evidence>
<reference evidence="8 10" key="2">
    <citation type="submission" date="2017-02" db="EMBL/GenBank/DDBJ databases">
        <authorList>
            <person name="Peterson S.W."/>
        </authorList>
    </citation>
    <scope>NUCLEOTIDE SEQUENCE [LARGE SCALE GENOMIC DNA]</scope>
    <source>
        <strain evidence="8 10">DSM 9653</strain>
    </source>
</reference>
<comment type="similarity">
    <text evidence="2">Belongs to the ABC transporter superfamily.</text>
</comment>
<dbReference type="Pfam" id="PF08352">
    <property type="entry name" value="oligo_HPY"/>
    <property type="match status" value="1"/>
</dbReference>
<accession>A0A0Q3KTE2</accession>
<dbReference type="OrthoDB" id="9802264at2"/>
<evidence type="ECO:0000256" key="1">
    <source>
        <dbReference type="ARBA" id="ARBA00004417"/>
    </source>
</evidence>
<dbReference type="GO" id="GO:0005886">
    <property type="term" value="C:plasma membrane"/>
    <property type="evidence" value="ECO:0007669"/>
    <property type="project" value="UniProtKB-SubCell"/>
</dbReference>
<dbReference type="PROSITE" id="PS50893">
    <property type="entry name" value="ABC_TRANSPORTER_2"/>
    <property type="match status" value="1"/>
</dbReference>
<reference evidence="7 9" key="1">
    <citation type="submission" date="2015-10" db="EMBL/GenBank/DDBJ databases">
        <title>Draft genome of Bosea thiooxidans.</title>
        <authorList>
            <person name="Wang X."/>
        </authorList>
    </citation>
    <scope>NUCLEOTIDE SEQUENCE [LARGE SCALE GENOMIC DNA]</scope>
    <source>
        <strain evidence="7 9">CGMCC 9174</strain>
    </source>
</reference>
<dbReference type="InterPro" id="IPR013563">
    <property type="entry name" value="Oligopep_ABC_C"/>
</dbReference>
<dbReference type="STRING" id="53254.SAMN05660750_00673"/>
<keyword evidence="4" id="KW-0547">Nucleotide-binding</keyword>
<evidence type="ECO:0000256" key="4">
    <source>
        <dbReference type="ARBA" id="ARBA00022741"/>
    </source>
</evidence>
<dbReference type="InterPro" id="IPR003593">
    <property type="entry name" value="AAA+_ATPase"/>
</dbReference>
<proteinExistence type="inferred from homology"/>